<feature type="domain" description="Pseudouridine synthase RsuA/RluA-like" evidence="3">
    <location>
        <begin position="53"/>
        <end position="209"/>
    </location>
</feature>
<gene>
    <name evidence="4" type="ORF">P872_22750</name>
</gene>
<dbReference type="InterPro" id="IPR020103">
    <property type="entry name" value="PsdUridine_synth_cat_dom_sf"/>
</dbReference>
<proteinExistence type="inferred from homology"/>
<dbReference type="Gene3D" id="3.30.2350.10">
    <property type="entry name" value="Pseudouridine synthase"/>
    <property type="match status" value="1"/>
</dbReference>
<name>U5C4E0_9BACT</name>
<organism evidence="4 5">
    <name type="scientific">Rhodonellum psychrophilum GCM71 = DSM 17998</name>
    <dbReference type="NCBI Taxonomy" id="1123057"/>
    <lineage>
        <taxon>Bacteria</taxon>
        <taxon>Pseudomonadati</taxon>
        <taxon>Bacteroidota</taxon>
        <taxon>Cytophagia</taxon>
        <taxon>Cytophagales</taxon>
        <taxon>Cytophagaceae</taxon>
        <taxon>Rhodonellum</taxon>
    </lineage>
</organism>
<comment type="similarity">
    <text evidence="1">Belongs to the pseudouridine synthase RluA family.</text>
</comment>
<protein>
    <submittedName>
        <fullName evidence="4">Ribosomal large subunit pseudouridine synthase D</fullName>
    </submittedName>
</protein>
<dbReference type="PANTHER" id="PTHR21600">
    <property type="entry name" value="MITOCHONDRIAL RNA PSEUDOURIDINE SYNTHASE"/>
    <property type="match status" value="1"/>
</dbReference>
<sequence length="283" mass="33184">MIAVRDQNLFSKGPRPNIHKNIDGEWISDLFLHPLKFNEMRKKPFTVVYEDNHLLVVNKAAGVLVQGDKTKDKTLTDYCREYIAEKYDKPGAVFLHPVHRLDRPVSGLVIFARTSKALERMMELFRKRDIHKVYWAIVKKKPKEELEKLTHWLVKDEQRNVVTAYDMEVEGSQKAELTYKRLGTLNDHWLMEVRPVSGRPHQIRVQLSSIRCPIRGDLKYGFAKPNIDASINLHAFQLVFVHPIRKEKLYLRAALPEEPFWEQFLEFENIKAKDQHIDNTFSG</sequence>
<reference evidence="4 5" key="1">
    <citation type="journal article" date="2013" name="Genome Announc.">
        <title>Draft Genome Sequence of the Psychrophilic and Alkaliphilic Rhodonellum psychrophilum Strain GCM71T.</title>
        <authorList>
            <person name="Hauptmann A.L."/>
            <person name="Glaring M.A."/>
            <person name="Hallin P.F."/>
            <person name="Prieme A."/>
            <person name="Stougaard P."/>
        </authorList>
    </citation>
    <scope>NUCLEOTIDE SEQUENCE [LARGE SCALE GENOMIC DNA]</scope>
    <source>
        <strain evidence="4 5">GCM71</strain>
    </source>
</reference>
<dbReference type="GO" id="GO:0006396">
    <property type="term" value="P:RNA processing"/>
    <property type="evidence" value="ECO:0007669"/>
    <property type="project" value="UniProtKB-ARBA"/>
</dbReference>
<dbReference type="EMBL" id="AWXR01000001">
    <property type="protein sequence ID" value="ERM84883.1"/>
    <property type="molecule type" value="Genomic_DNA"/>
</dbReference>
<dbReference type="PROSITE" id="PS01129">
    <property type="entry name" value="PSI_RLU"/>
    <property type="match status" value="1"/>
</dbReference>
<dbReference type="PATRIC" id="fig|1123057.7.peg.73"/>
<dbReference type="GO" id="GO:0009982">
    <property type="term" value="F:pseudouridine synthase activity"/>
    <property type="evidence" value="ECO:0007669"/>
    <property type="project" value="InterPro"/>
</dbReference>
<dbReference type="Proteomes" id="UP000016843">
    <property type="component" value="Unassembled WGS sequence"/>
</dbReference>
<dbReference type="InterPro" id="IPR050188">
    <property type="entry name" value="RluA_PseudoU_synthase"/>
</dbReference>
<evidence type="ECO:0000256" key="1">
    <source>
        <dbReference type="ARBA" id="ARBA00010876"/>
    </source>
</evidence>
<evidence type="ECO:0000313" key="4">
    <source>
        <dbReference type="EMBL" id="ERM84883.1"/>
    </source>
</evidence>
<evidence type="ECO:0000313" key="5">
    <source>
        <dbReference type="Proteomes" id="UP000016843"/>
    </source>
</evidence>
<dbReference type="InterPro" id="IPR006145">
    <property type="entry name" value="PsdUridine_synth_RsuA/RluA"/>
</dbReference>
<dbReference type="CDD" id="cd02869">
    <property type="entry name" value="PseudoU_synth_RluA_like"/>
    <property type="match status" value="1"/>
</dbReference>
<evidence type="ECO:0000259" key="3">
    <source>
        <dbReference type="Pfam" id="PF00849"/>
    </source>
</evidence>
<dbReference type="SUPFAM" id="SSF55120">
    <property type="entry name" value="Pseudouridine synthase"/>
    <property type="match status" value="1"/>
</dbReference>
<dbReference type="Pfam" id="PF00849">
    <property type="entry name" value="PseudoU_synth_2"/>
    <property type="match status" value="1"/>
</dbReference>
<dbReference type="AlphaFoldDB" id="U5C4E0"/>
<dbReference type="InterPro" id="IPR006224">
    <property type="entry name" value="PsdUridine_synth_RluA-like_CS"/>
</dbReference>
<keyword evidence="5" id="KW-1185">Reference proteome</keyword>
<dbReference type="GO" id="GO:0001522">
    <property type="term" value="P:pseudouridine synthesis"/>
    <property type="evidence" value="ECO:0007669"/>
    <property type="project" value="InterPro"/>
</dbReference>
<dbReference type="PANTHER" id="PTHR21600:SF83">
    <property type="entry name" value="PSEUDOURIDYLATE SYNTHASE RPUSD4, MITOCHONDRIAL"/>
    <property type="match status" value="1"/>
</dbReference>
<comment type="caution">
    <text evidence="4">The sequence shown here is derived from an EMBL/GenBank/DDBJ whole genome shotgun (WGS) entry which is preliminary data.</text>
</comment>
<accession>U5C4E0</accession>
<evidence type="ECO:0000256" key="2">
    <source>
        <dbReference type="ARBA" id="ARBA00023235"/>
    </source>
</evidence>
<dbReference type="eggNOG" id="COG0564">
    <property type="taxonomic scope" value="Bacteria"/>
</dbReference>
<keyword evidence="2" id="KW-0413">Isomerase</keyword>
<dbReference type="GO" id="GO:0003723">
    <property type="term" value="F:RNA binding"/>
    <property type="evidence" value="ECO:0007669"/>
    <property type="project" value="InterPro"/>
</dbReference>
<dbReference type="GO" id="GO:0140098">
    <property type="term" value="F:catalytic activity, acting on RNA"/>
    <property type="evidence" value="ECO:0007669"/>
    <property type="project" value="UniProtKB-ARBA"/>
</dbReference>